<reference evidence="1" key="1">
    <citation type="journal article" date="2015" name="Nature">
        <title>Complex archaea that bridge the gap between prokaryotes and eukaryotes.</title>
        <authorList>
            <person name="Spang A."/>
            <person name="Saw J.H."/>
            <person name="Jorgensen S.L."/>
            <person name="Zaremba-Niedzwiedzka K."/>
            <person name="Martijn J."/>
            <person name="Lind A.E."/>
            <person name="van Eijk R."/>
            <person name="Schleper C."/>
            <person name="Guy L."/>
            <person name="Ettema T.J."/>
        </authorList>
    </citation>
    <scope>NUCLEOTIDE SEQUENCE</scope>
</reference>
<accession>A0A0F8YXH3</accession>
<organism evidence="1">
    <name type="scientific">marine sediment metagenome</name>
    <dbReference type="NCBI Taxonomy" id="412755"/>
    <lineage>
        <taxon>unclassified sequences</taxon>
        <taxon>metagenomes</taxon>
        <taxon>ecological metagenomes</taxon>
    </lineage>
</organism>
<proteinExistence type="predicted"/>
<evidence type="ECO:0008006" key="2">
    <source>
        <dbReference type="Google" id="ProtNLM"/>
    </source>
</evidence>
<dbReference type="EMBL" id="LAZR01050978">
    <property type="protein sequence ID" value="KKK86152.1"/>
    <property type="molecule type" value="Genomic_DNA"/>
</dbReference>
<protein>
    <recommendedName>
        <fullName evidence="2">MULE transposase domain-containing protein</fullName>
    </recommendedName>
</protein>
<sequence length="316" mass="35936">MTPPRHFELRALIPENCNFGYDIIVFIGESLFLRCRNYQGIRLELQRRNVWISESEIAFLAKKFVLYLGLLHRSVQLKTKRYMHLNGGYILHLDGTCDGGSPHLISVLDGITEIVLDNRKLPSESAEELIPFLESIKKSYGVPLAVVSDMGKGIALAVKEVFKNIPVLICHYHFLKAVGKNLFGDENDIIREKLRKHNVRAVMKRTKSRLEKIIAGTTNLVNAMVIGIESERWPAECPLGAVPVVAAYTLISWVLDANSEGNGFGFPFDQSYLVFYQRLQEVSLRLHQLFRIQLKGDWKENKVYSKISHDLLGVIN</sequence>
<comment type="caution">
    <text evidence="1">The sequence shown here is derived from an EMBL/GenBank/DDBJ whole genome shotgun (WGS) entry which is preliminary data.</text>
</comment>
<name>A0A0F8YXH3_9ZZZZ</name>
<evidence type="ECO:0000313" key="1">
    <source>
        <dbReference type="EMBL" id="KKK86152.1"/>
    </source>
</evidence>
<feature type="non-terminal residue" evidence="1">
    <location>
        <position position="316"/>
    </location>
</feature>
<gene>
    <name evidence="1" type="ORF">LCGC14_2766100</name>
</gene>
<dbReference type="AlphaFoldDB" id="A0A0F8YXH3"/>